<name>A0AC35TH31_9BILA</name>
<organism evidence="1 2">
    <name type="scientific">Rhabditophanes sp. KR3021</name>
    <dbReference type="NCBI Taxonomy" id="114890"/>
    <lineage>
        <taxon>Eukaryota</taxon>
        <taxon>Metazoa</taxon>
        <taxon>Ecdysozoa</taxon>
        <taxon>Nematoda</taxon>
        <taxon>Chromadorea</taxon>
        <taxon>Rhabditida</taxon>
        <taxon>Tylenchina</taxon>
        <taxon>Panagrolaimomorpha</taxon>
        <taxon>Strongyloidoidea</taxon>
        <taxon>Alloionematidae</taxon>
        <taxon>Rhabditophanes</taxon>
    </lineage>
</organism>
<dbReference type="Proteomes" id="UP000095286">
    <property type="component" value="Unplaced"/>
</dbReference>
<proteinExistence type="predicted"/>
<evidence type="ECO:0000313" key="1">
    <source>
        <dbReference type="Proteomes" id="UP000095286"/>
    </source>
</evidence>
<reference evidence="2" key="1">
    <citation type="submission" date="2016-11" db="UniProtKB">
        <authorList>
            <consortium name="WormBaseParasite"/>
        </authorList>
    </citation>
    <scope>IDENTIFICATION</scope>
    <source>
        <strain evidence="2">KR3021</strain>
    </source>
</reference>
<evidence type="ECO:0000313" key="2">
    <source>
        <dbReference type="WBParaSite" id="RSKR_0000044750.1"/>
    </source>
</evidence>
<sequence>MKSFTFILAAFLLFATFTSASVYDGWHNAGGAGWGFSNGGGWSNGGLNSNVRYMYKRNANNEYYRYD</sequence>
<protein>
    <submittedName>
        <fullName evidence="2">Uncharacterized protein</fullName>
    </submittedName>
</protein>
<accession>A0AC35TH31</accession>
<dbReference type="WBParaSite" id="RSKR_0000044750.1">
    <property type="protein sequence ID" value="RSKR_0000044750.1"/>
    <property type="gene ID" value="RSKR_0000044750"/>
</dbReference>